<name>A0ABR7VK69_9FLAO</name>
<dbReference type="Proteomes" id="UP000598350">
    <property type="component" value="Unassembled WGS sequence"/>
</dbReference>
<accession>A0ABR7VK69</accession>
<proteinExistence type="predicted"/>
<evidence type="ECO:0000313" key="2">
    <source>
        <dbReference type="EMBL" id="MBD0852557.1"/>
    </source>
</evidence>
<reference evidence="2 3" key="1">
    <citation type="submission" date="2020-05" db="EMBL/GenBank/DDBJ databases">
        <title>The draft genome sequence of Maribacter arenosus CAU 1321.</title>
        <authorList>
            <person name="Mu L."/>
        </authorList>
    </citation>
    <scope>NUCLEOTIDE SEQUENCE [LARGE SCALE GENOMIC DNA]</scope>
    <source>
        <strain evidence="2 3">CAU 1321</strain>
    </source>
</reference>
<gene>
    <name evidence="2" type="ORF">HPE63_17910</name>
</gene>
<organism evidence="2 3">
    <name type="scientific">Maribacter arenosus</name>
    <dbReference type="NCBI Taxonomy" id="1854708"/>
    <lineage>
        <taxon>Bacteria</taxon>
        <taxon>Pseudomonadati</taxon>
        <taxon>Bacteroidota</taxon>
        <taxon>Flavobacteriia</taxon>
        <taxon>Flavobacteriales</taxon>
        <taxon>Flavobacteriaceae</taxon>
        <taxon>Maribacter</taxon>
    </lineage>
</organism>
<evidence type="ECO:0000256" key="1">
    <source>
        <dbReference type="SAM" id="SignalP"/>
    </source>
</evidence>
<protein>
    <submittedName>
        <fullName evidence="2">Uncharacterized protein</fullName>
    </submittedName>
</protein>
<dbReference type="EMBL" id="JABTCG010000010">
    <property type="protein sequence ID" value="MBD0852557.1"/>
    <property type="molecule type" value="Genomic_DNA"/>
</dbReference>
<keyword evidence="3" id="KW-1185">Reference proteome</keyword>
<feature type="chain" id="PRO_5045282151" evidence="1">
    <location>
        <begin position="22"/>
        <end position="115"/>
    </location>
</feature>
<comment type="caution">
    <text evidence="2">The sequence shown here is derived from an EMBL/GenBank/DDBJ whole genome shotgun (WGS) entry which is preliminary data.</text>
</comment>
<keyword evidence="1" id="KW-0732">Signal</keyword>
<dbReference type="RefSeq" id="WP_188315680.1">
    <property type="nucleotide sequence ID" value="NZ_JABTCG010000010.1"/>
</dbReference>
<feature type="signal peptide" evidence="1">
    <location>
        <begin position="1"/>
        <end position="21"/>
    </location>
</feature>
<evidence type="ECO:0000313" key="3">
    <source>
        <dbReference type="Proteomes" id="UP000598350"/>
    </source>
</evidence>
<sequence length="115" mass="12695">MKTLKTLLVLIFLGGLTFAQAQTDPKPESPVTNNFLDLQASTLGDIFGEELTGGNGEVNNYMDLVNKSDMPEADKQDLRDAYHRYSQALDAQGKDSLQTAMSQELLLKTKKDSIK</sequence>